<evidence type="ECO:0000256" key="1">
    <source>
        <dbReference type="SAM" id="MobiDB-lite"/>
    </source>
</evidence>
<organism evidence="2 3">
    <name type="scientific">Streptomyces carpaticus</name>
    <dbReference type="NCBI Taxonomy" id="285558"/>
    <lineage>
        <taxon>Bacteria</taxon>
        <taxon>Bacillati</taxon>
        <taxon>Actinomycetota</taxon>
        <taxon>Actinomycetes</taxon>
        <taxon>Kitasatosporales</taxon>
        <taxon>Streptomycetaceae</taxon>
        <taxon>Streptomyces</taxon>
    </lineage>
</organism>
<reference evidence="2 3" key="1">
    <citation type="submission" date="2024-09" db="EMBL/GenBank/DDBJ databases">
        <title>Draft genome sequence of multifaceted antimicrobials producing Streptomyces sp. strain FH1.</title>
        <authorList>
            <person name="Hassan F."/>
            <person name="Ali H."/>
            <person name="Hassan N."/>
            <person name="Nawaz A."/>
        </authorList>
    </citation>
    <scope>NUCLEOTIDE SEQUENCE [LARGE SCALE GENOMIC DNA]</scope>
    <source>
        <strain evidence="2 3">FH1</strain>
    </source>
</reference>
<keyword evidence="3" id="KW-1185">Reference proteome</keyword>
<gene>
    <name evidence="2" type="ORF">ACE11A_03305</name>
</gene>
<evidence type="ECO:0000313" key="3">
    <source>
        <dbReference type="Proteomes" id="UP001577267"/>
    </source>
</evidence>
<protein>
    <recommendedName>
        <fullName evidence="4">XRE family transcriptional regulator</fullName>
    </recommendedName>
</protein>
<dbReference type="Proteomes" id="UP001577267">
    <property type="component" value="Unassembled WGS sequence"/>
</dbReference>
<evidence type="ECO:0000313" key="2">
    <source>
        <dbReference type="EMBL" id="MFB4193383.1"/>
    </source>
</evidence>
<proteinExistence type="predicted"/>
<feature type="region of interest" description="Disordered" evidence="1">
    <location>
        <begin position="82"/>
        <end position="113"/>
    </location>
</feature>
<name>A0ABV4ZGY7_9ACTN</name>
<accession>A0ABV4ZGY7</accession>
<evidence type="ECO:0008006" key="4">
    <source>
        <dbReference type="Google" id="ProtNLM"/>
    </source>
</evidence>
<dbReference type="InterPro" id="IPR011990">
    <property type="entry name" value="TPR-like_helical_dom_sf"/>
</dbReference>
<comment type="caution">
    <text evidence="2">The sequence shown here is derived from an EMBL/GenBank/DDBJ whole genome shotgun (WGS) entry which is preliminary data.</text>
</comment>
<dbReference type="Gene3D" id="1.25.40.10">
    <property type="entry name" value="Tetratricopeptide repeat domain"/>
    <property type="match status" value="1"/>
</dbReference>
<sequence>MSVNQELRQARERLGRTQEEIVADLNAAAYRMHGEGRLKRLLMLSDRQYRRWERARPPMPRKDSRAVLEEFFGQPLRSLGFIPSPAGPENANPAVPPPALAGAASHEEGDPTDRRSALALLGGAALIPLVNPDTARADDVRAYTLGLASSGIEPAQIEDLELAVHRLGAAYPNHAPRDLWAVTASQRQAAASLLERRPTPRQGRELAHHAGMLSVVLAWIAHDLGRKDLVGVLCEDAWQHGEQAGSPEVCAWSEDVRCTDALYDQRPWDALAAASRGLAIAPQKSHAAIRLSAQLARAYAYVGNKSAFQTAAAEADRFREHLPPHGAGLFAVDAVRIISYNASSYGRLGDHSRAAQVAAEAIGHYEAITSAQRAPTRLAIAQLDLAFARAELGNVDGAIEVAQHALASSRLVQSIRGRAHRLGRAMMLSHPELPQARSFSEETRALAA</sequence>
<dbReference type="SUPFAM" id="SSF48452">
    <property type="entry name" value="TPR-like"/>
    <property type="match status" value="1"/>
</dbReference>
<dbReference type="EMBL" id="JBHGBT010000002">
    <property type="protein sequence ID" value="MFB4193383.1"/>
    <property type="molecule type" value="Genomic_DNA"/>
</dbReference>
<dbReference type="RefSeq" id="WP_375061422.1">
    <property type="nucleotide sequence ID" value="NZ_JBHGBT010000002.1"/>
</dbReference>